<organism evidence="1 2">
    <name type="scientific">Lactiplantibacillus mudanjiangensis</name>
    <dbReference type="NCBI Taxonomy" id="1296538"/>
    <lineage>
        <taxon>Bacteria</taxon>
        <taxon>Bacillati</taxon>
        <taxon>Bacillota</taxon>
        <taxon>Bacilli</taxon>
        <taxon>Lactobacillales</taxon>
        <taxon>Lactobacillaceae</taxon>
        <taxon>Lactiplantibacillus</taxon>
    </lineage>
</organism>
<evidence type="ECO:0000313" key="2">
    <source>
        <dbReference type="Proteomes" id="UP000289996"/>
    </source>
</evidence>
<protein>
    <submittedName>
        <fullName evidence="1">Uncharacterized protein</fullName>
    </submittedName>
</protein>
<name>A0A660EAY9_9LACO</name>
<dbReference type="Proteomes" id="UP000289996">
    <property type="component" value="Unassembled WGS sequence"/>
</dbReference>
<reference evidence="1 2" key="1">
    <citation type="submission" date="2018-11" db="EMBL/GenBank/DDBJ databases">
        <authorList>
            <person name="Wuyts S."/>
        </authorList>
    </citation>
    <scope>NUCLEOTIDE SEQUENCE [LARGE SCALE GENOMIC DNA]</scope>
    <source>
        <strain evidence="1">Lactobacillus mudanjiangensis AMBF249</strain>
    </source>
</reference>
<sequence length="104" mass="12191">MLKLESAKNRNKTKTRVRNNVLYVMANSDEMSMTSQEVLKAVNELRKDSDLKISSISPALSKLKSMNVLTQETRNKWHYFDPMFKAYVREHRNELLDKDNEAQV</sequence>
<proteinExistence type="predicted"/>
<keyword evidence="2" id="KW-1185">Reference proteome</keyword>
<dbReference type="AlphaFoldDB" id="A0A660EAY9"/>
<gene>
    <name evidence="1" type="ORF">MUDAN_MDHGFNIF_01928</name>
</gene>
<dbReference type="EMBL" id="UYIG01000196">
    <property type="protein sequence ID" value="VDG30377.1"/>
    <property type="molecule type" value="Genomic_DNA"/>
</dbReference>
<accession>A0A660EAY9</accession>
<evidence type="ECO:0000313" key="1">
    <source>
        <dbReference type="EMBL" id="VDG30377.1"/>
    </source>
</evidence>